<dbReference type="RefSeq" id="WP_023511032.1">
    <property type="nucleotide sequence ID" value="NZ_AWTC01000014.1"/>
</dbReference>
<dbReference type="GO" id="GO:0009317">
    <property type="term" value="C:acetyl-CoA carboxylase complex"/>
    <property type="evidence" value="ECO:0007669"/>
    <property type="project" value="InterPro"/>
</dbReference>
<name>V6IV40_9BACL</name>
<dbReference type="Pfam" id="PF00364">
    <property type="entry name" value="Biotin_lipoyl"/>
    <property type="match status" value="1"/>
</dbReference>
<keyword evidence="3" id="KW-0443">Lipid metabolism</keyword>
<comment type="function">
    <text evidence="3">This protein is a component of the acetyl coenzyme A carboxylase complex; first, biotin carboxylase catalyzes the carboxylation of the carrier protein and then the transcarboxylase transfers the carboxyl group to form malonyl-CoA.</text>
</comment>
<dbReference type="InterPro" id="IPR011053">
    <property type="entry name" value="Single_hybrid_motif"/>
</dbReference>
<sequence length="161" mass="17109">MLSIEDIKALIKEMDTSSLSELKFESDDTKITLRKASALANKAIIQAVPQTTGIQAPVAQAAVQASVPAGDAASAEKTEDASLHKITAPMVGTFYSSSSPDTEAFVSKGSKVDNKTVVCIVEAMKLFNEIEAECKGTIVDILAEDGQLVEYGQPLFLVKED</sequence>
<dbReference type="PANTHER" id="PTHR45266">
    <property type="entry name" value="OXALOACETATE DECARBOXYLASE ALPHA CHAIN"/>
    <property type="match status" value="1"/>
</dbReference>
<dbReference type="UniPathway" id="UPA00094"/>
<evidence type="ECO:0000256" key="2">
    <source>
        <dbReference type="ARBA" id="ARBA00023267"/>
    </source>
</evidence>
<dbReference type="eggNOG" id="COG0511">
    <property type="taxonomic scope" value="Bacteria"/>
</dbReference>
<dbReference type="PANTHER" id="PTHR45266:SF3">
    <property type="entry name" value="OXALOACETATE DECARBOXYLASE ALPHA CHAIN"/>
    <property type="match status" value="1"/>
</dbReference>
<evidence type="ECO:0000313" key="6">
    <source>
        <dbReference type="Proteomes" id="UP000018296"/>
    </source>
</evidence>
<dbReference type="PATRIC" id="fig|1395513.3.peg.2839"/>
<keyword evidence="2 3" id="KW-0092">Biotin</keyword>
<dbReference type="Proteomes" id="UP000018296">
    <property type="component" value="Unassembled WGS sequence"/>
</dbReference>
<dbReference type="Gene3D" id="2.40.50.100">
    <property type="match status" value="1"/>
</dbReference>
<dbReference type="OrthoDB" id="9811735at2"/>
<reference evidence="5 6" key="1">
    <citation type="journal article" date="2013" name="Genome Announc.">
        <title>Genome Sequence of Sporolactobacillus laevolacticus DSM442, an Efficient Polymer-Grade D-Lactate Producer from Agricultural Waste Cottonseed as a Nitrogen Source.</title>
        <authorList>
            <person name="Wang H."/>
            <person name="Wang L."/>
            <person name="Ju J."/>
            <person name="Yu B."/>
            <person name="Ma Y."/>
        </authorList>
    </citation>
    <scope>NUCLEOTIDE SEQUENCE [LARGE SCALE GENOMIC DNA]</scope>
    <source>
        <strain evidence="5 6">DSM 442</strain>
    </source>
</reference>
<evidence type="ECO:0000259" key="4">
    <source>
        <dbReference type="PROSITE" id="PS50968"/>
    </source>
</evidence>
<dbReference type="SUPFAM" id="SSF51230">
    <property type="entry name" value="Single hybrid motif"/>
    <property type="match status" value="1"/>
</dbReference>
<dbReference type="GO" id="GO:0006633">
    <property type="term" value="P:fatty acid biosynthetic process"/>
    <property type="evidence" value="ECO:0007669"/>
    <property type="project" value="UniProtKB-UniPathway"/>
</dbReference>
<keyword evidence="3" id="KW-0276">Fatty acid metabolism</keyword>
<proteinExistence type="predicted"/>
<dbReference type="InterPro" id="IPR000089">
    <property type="entry name" value="Biotin_lipoyl"/>
</dbReference>
<organism evidence="5 6">
    <name type="scientific">Sporolactobacillus laevolacticus DSM 442</name>
    <dbReference type="NCBI Taxonomy" id="1395513"/>
    <lineage>
        <taxon>Bacteria</taxon>
        <taxon>Bacillati</taxon>
        <taxon>Bacillota</taxon>
        <taxon>Bacilli</taxon>
        <taxon>Bacillales</taxon>
        <taxon>Sporolactobacillaceae</taxon>
        <taxon>Sporolactobacillus</taxon>
    </lineage>
</organism>
<keyword evidence="3" id="KW-0444">Lipid biosynthesis</keyword>
<accession>V6IV40</accession>
<feature type="domain" description="Lipoyl-binding" evidence="4">
    <location>
        <begin position="83"/>
        <end position="159"/>
    </location>
</feature>
<keyword evidence="3" id="KW-0275">Fatty acid biosynthesis</keyword>
<dbReference type="AlphaFoldDB" id="V6IV40"/>
<gene>
    <name evidence="5" type="ORF">P343_14005</name>
</gene>
<evidence type="ECO:0000256" key="3">
    <source>
        <dbReference type="RuleBase" id="RU364072"/>
    </source>
</evidence>
<dbReference type="GO" id="GO:0003989">
    <property type="term" value="F:acetyl-CoA carboxylase activity"/>
    <property type="evidence" value="ECO:0007669"/>
    <property type="project" value="InterPro"/>
</dbReference>
<dbReference type="CDD" id="cd06850">
    <property type="entry name" value="biotinyl_domain"/>
    <property type="match status" value="1"/>
</dbReference>
<dbReference type="InterPro" id="IPR050709">
    <property type="entry name" value="Biotin_Carboxyl_Carrier/Decarb"/>
</dbReference>
<dbReference type="PRINTS" id="PR01071">
    <property type="entry name" value="ACOABIOTINCC"/>
</dbReference>
<keyword evidence="6" id="KW-1185">Reference proteome</keyword>
<dbReference type="PROSITE" id="PS50968">
    <property type="entry name" value="BIOTINYL_LIPOYL"/>
    <property type="match status" value="1"/>
</dbReference>
<dbReference type="EMBL" id="AWTC01000014">
    <property type="protein sequence ID" value="EST11063.1"/>
    <property type="molecule type" value="Genomic_DNA"/>
</dbReference>
<comment type="pathway">
    <text evidence="3">Lipid metabolism; fatty acid biosynthesis.</text>
</comment>
<dbReference type="STRING" id="1395513.P343_14005"/>
<evidence type="ECO:0000256" key="1">
    <source>
        <dbReference type="ARBA" id="ARBA00017562"/>
    </source>
</evidence>
<comment type="caution">
    <text evidence="5">The sequence shown here is derived from an EMBL/GenBank/DDBJ whole genome shotgun (WGS) entry which is preliminary data.</text>
</comment>
<evidence type="ECO:0000313" key="5">
    <source>
        <dbReference type="EMBL" id="EST11063.1"/>
    </source>
</evidence>
<dbReference type="InterPro" id="IPR001249">
    <property type="entry name" value="AcCoA_biotinCC"/>
</dbReference>
<dbReference type="NCBIfam" id="TIGR00531">
    <property type="entry name" value="BCCP"/>
    <property type="match status" value="1"/>
</dbReference>
<protein>
    <recommendedName>
        <fullName evidence="1 3">Biotin carboxyl carrier protein of acetyl-CoA carboxylase</fullName>
    </recommendedName>
</protein>